<evidence type="ECO:0000256" key="1">
    <source>
        <dbReference type="SAM" id="MobiDB-lite"/>
    </source>
</evidence>
<gene>
    <name evidence="2" type="ORF">Pmi06nite_52640</name>
</gene>
<evidence type="ECO:0000313" key="2">
    <source>
        <dbReference type="EMBL" id="GII31822.1"/>
    </source>
</evidence>
<reference evidence="2 3" key="1">
    <citation type="submission" date="2021-01" db="EMBL/GenBank/DDBJ databases">
        <title>Whole genome shotgun sequence of Planotetraspora mira NBRC 15435.</title>
        <authorList>
            <person name="Komaki H."/>
            <person name="Tamura T."/>
        </authorList>
    </citation>
    <scope>NUCLEOTIDE SEQUENCE [LARGE SCALE GENOMIC DNA]</scope>
    <source>
        <strain evidence="2 3">NBRC 15435</strain>
    </source>
</reference>
<dbReference type="EMBL" id="BOOO01000031">
    <property type="protein sequence ID" value="GII31822.1"/>
    <property type="molecule type" value="Genomic_DNA"/>
</dbReference>
<organism evidence="2 3">
    <name type="scientific">Planotetraspora mira</name>
    <dbReference type="NCBI Taxonomy" id="58121"/>
    <lineage>
        <taxon>Bacteria</taxon>
        <taxon>Bacillati</taxon>
        <taxon>Actinomycetota</taxon>
        <taxon>Actinomycetes</taxon>
        <taxon>Streptosporangiales</taxon>
        <taxon>Streptosporangiaceae</taxon>
        <taxon>Planotetraspora</taxon>
    </lineage>
</organism>
<protein>
    <submittedName>
        <fullName evidence="2">Uncharacterized protein</fullName>
    </submittedName>
</protein>
<comment type="caution">
    <text evidence="2">The sequence shown here is derived from an EMBL/GenBank/DDBJ whole genome shotgun (WGS) entry which is preliminary data.</text>
</comment>
<proteinExistence type="predicted"/>
<feature type="region of interest" description="Disordered" evidence="1">
    <location>
        <begin position="54"/>
        <end position="77"/>
    </location>
</feature>
<dbReference type="Proteomes" id="UP000650628">
    <property type="component" value="Unassembled WGS sequence"/>
</dbReference>
<dbReference type="AlphaFoldDB" id="A0A8J3X867"/>
<name>A0A8J3X867_9ACTN</name>
<accession>A0A8J3X867</accession>
<keyword evidence="3" id="KW-1185">Reference proteome</keyword>
<sequence length="77" mass="8300">MPLPPKTHERPPRDAIGRFRLPPAMGSAPPIPNQFAVDDEERAAPLTRVLTALTRTGTTHGPESTTQTGTTQTGTRQ</sequence>
<feature type="region of interest" description="Disordered" evidence="1">
    <location>
        <begin position="1"/>
        <end position="31"/>
    </location>
</feature>
<evidence type="ECO:0000313" key="3">
    <source>
        <dbReference type="Proteomes" id="UP000650628"/>
    </source>
</evidence>
<feature type="compositionally biased region" description="Basic and acidic residues" evidence="1">
    <location>
        <begin position="1"/>
        <end position="17"/>
    </location>
</feature>